<sequence length="759" mass="84156">MGLVKQIACPACRREGGDTNGNNLSVYSDGLAWCEAGHGKAHGHPDYQKGNNTVMSTEKQKIQNKPNLEWLDNKGKWEEKGISNATLTEWGVGIVSESPGTLAFPFYEHGELVGYQYRDVAAERKNQKRSIWTEGRINLFGTHMLRGSDTLYLTEGLTDALTLYDVTKDDKARPDILAIPGASAVKFVQSNYSIIRKYRKIYLVPDNDDAGSRLVESVMSLPGISPYRTHVVHLTDHKDITDYRTSGDMFYFFEAVRNSQPYADSPFLYKPEQLESELEFKSNYKPFITGIPKIDEGLGGGLHREEFLGVVGFTGFGKSTLALYMATQIVKLNPEARVLIIGTEMNHRQNLKALAQMMTGKSWRGETVVTETMRQGAFSKVLGSEQVFLYKKSAYDWENTLLDIELAIVEHEVNLVLIDVVTDMWRVGKLDESAAVAKDLHNLTLGDEEKALPPVAVIGVFHTSGANDGLAMDKIRGGRAVGNRITAAIGVTGRTNDPKVPKDAIRKIEWLKKSRENAPDVLEDFYLEWKRDSMTYAMWTEQQKEETTDAKGKTNRTRRETLPQSSGSESAETQSDVDVRTRDVTVPTEDSTAEAIHVNQELRYESTGGGREDSATVVENIPEIHTRLSDTGDEDVSGIQGVADTSEQSDVPHRIPDVRGVAEGRVRAHEESIGTGSAGRLPIGSSWVNVDTQPISSQSGNLATSRRVPPANPQAYVELGMLPQYPSPNDRRLHGEVARGEESTVPRRTRPIRSKKGQN</sequence>
<proteinExistence type="predicted"/>
<keyword evidence="2" id="KW-0067">ATP-binding</keyword>
<evidence type="ECO:0000256" key="1">
    <source>
        <dbReference type="SAM" id="MobiDB-lite"/>
    </source>
</evidence>
<feature type="region of interest" description="Disordered" evidence="1">
    <location>
        <begin position="723"/>
        <end position="759"/>
    </location>
</feature>
<dbReference type="Proteomes" id="UP000516780">
    <property type="component" value="Segment"/>
</dbReference>
<keyword evidence="3" id="KW-1185">Reference proteome</keyword>
<dbReference type="SUPFAM" id="SSF56731">
    <property type="entry name" value="DNA primase core"/>
    <property type="match status" value="1"/>
</dbReference>
<evidence type="ECO:0000313" key="3">
    <source>
        <dbReference type="Proteomes" id="UP000516780"/>
    </source>
</evidence>
<dbReference type="InterPro" id="IPR027417">
    <property type="entry name" value="P-loop_NTPase"/>
</dbReference>
<feature type="compositionally biased region" description="Basic residues" evidence="1">
    <location>
        <begin position="747"/>
        <end position="759"/>
    </location>
</feature>
<dbReference type="Gene3D" id="3.40.50.300">
    <property type="entry name" value="P-loop containing nucleotide triphosphate hydrolases"/>
    <property type="match status" value="1"/>
</dbReference>
<protein>
    <submittedName>
        <fullName evidence="2">DNA primase/helicase</fullName>
    </submittedName>
</protein>
<evidence type="ECO:0000313" key="2">
    <source>
        <dbReference type="EMBL" id="QKE60827.1"/>
    </source>
</evidence>
<feature type="compositionally biased region" description="Basic and acidic residues" evidence="1">
    <location>
        <begin position="729"/>
        <end position="745"/>
    </location>
</feature>
<dbReference type="Pfam" id="PF13155">
    <property type="entry name" value="Toprim_2"/>
    <property type="match status" value="1"/>
</dbReference>
<feature type="region of interest" description="Disordered" evidence="1">
    <location>
        <begin position="540"/>
        <end position="578"/>
    </location>
</feature>
<dbReference type="GO" id="GO:0004386">
    <property type="term" value="F:helicase activity"/>
    <property type="evidence" value="ECO:0007669"/>
    <property type="project" value="UniProtKB-KW"/>
</dbReference>
<feature type="compositionally biased region" description="Basic and acidic residues" evidence="1">
    <location>
        <begin position="542"/>
        <end position="561"/>
    </location>
</feature>
<accession>A0A7G3WH29</accession>
<name>A0A7G3WH29_9CAUD</name>
<organism evidence="2 3">
    <name type="scientific">Arthronema virus TR020</name>
    <dbReference type="NCBI Taxonomy" id="2736280"/>
    <lineage>
        <taxon>Viruses</taxon>
        <taxon>Duplodnaviria</taxon>
        <taxon>Heunggongvirae</taxon>
        <taxon>Uroviricota</taxon>
        <taxon>Caudoviricetes</taxon>
        <taxon>Saffermanviridae</taxon>
        <taxon>Arthrovirus</taxon>
        <taxon>Arthrovirus TR020</taxon>
    </lineage>
</organism>
<dbReference type="SUPFAM" id="SSF52540">
    <property type="entry name" value="P-loop containing nucleoside triphosphate hydrolases"/>
    <property type="match status" value="1"/>
</dbReference>
<reference evidence="2 3" key="1">
    <citation type="journal article" date="2020" name="Microb. Ecol.">
        <title>Novel Virus on Filamentous Arthronema africanum Cyanobacterium.</title>
        <authorList>
            <person name="Petrzik K."/>
            <person name="Lukavsky J."/>
            <person name="Koloniuk I."/>
        </authorList>
    </citation>
    <scope>NUCLEOTIDE SEQUENCE [LARGE SCALE GENOMIC DNA]</scope>
</reference>
<feature type="compositionally biased region" description="Polar residues" evidence="1">
    <location>
        <begin position="562"/>
        <end position="574"/>
    </location>
</feature>
<keyword evidence="2" id="KW-0347">Helicase</keyword>
<dbReference type="Gene3D" id="3.40.1360.10">
    <property type="match status" value="1"/>
</dbReference>
<dbReference type="EMBL" id="MT457475">
    <property type="protein sequence ID" value="QKE60827.1"/>
    <property type="molecule type" value="Genomic_DNA"/>
</dbReference>
<keyword evidence="2" id="KW-0378">Hydrolase</keyword>
<keyword evidence="2" id="KW-0547">Nucleotide-binding</keyword>